<evidence type="ECO:0000256" key="10">
    <source>
        <dbReference type="SAM" id="Phobius"/>
    </source>
</evidence>
<evidence type="ECO:0000259" key="11">
    <source>
        <dbReference type="Pfam" id="PF13206"/>
    </source>
</evidence>
<evidence type="ECO:0000256" key="5">
    <source>
        <dbReference type="ARBA" id="ARBA00022729"/>
    </source>
</evidence>
<reference evidence="12" key="2">
    <citation type="journal article" date="2014" name="Mol. Biochem. Parasitol.">
        <title>Capturing the variant surface glycoprotein repertoire (the VSGnome) of Trypanosoma brucei Lister 427.</title>
        <authorList>
            <person name="Cross G.A."/>
            <person name="Kim H.S."/>
            <person name="Wickstead B."/>
        </authorList>
    </citation>
    <scope>NUCLEOTIDE SEQUENCE</scope>
    <source>
        <strain evidence="12">Lister 427</strain>
    </source>
</reference>
<name>M4SS73_9TRYP</name>
<evidence type="ECO:0000256" key="3">
    <source>
        <dbReference type="ARBA" id="ARBA00022475"/>
    </source>
</evidence>
<dbReference type="AlphaFoldDB" id="M4SS73"/>
<sequence length="401" mass="44012">LDGGNGIQRNRSNSSSAKGMGKAPQQRSCKKADPAPDRNSGRSSKTNERRTTQTTSYSNNDTPQQSTVRWKRPSDGPQGNVQHAGEHLGGKRERQQRRRRRWEKALLLDVLCMCAYDSTDTNAGKACYKGCENSPNNAAWTTNQDSSNRAAFLVSKCPANMKPQAPSRAELAARLAAFDRAVHNAKGSGQAEKFVLGVVGGTGAAGCTGEHATGTNKGRCVKYNEASILTGTPPLAWRTNLASAVAAWEAREAAASKLDTIQQQLHILNSTAATLLWQQATAKVSPSEQIKEKMQLPTVNCHDHKTNKTCTDNNCKWNSEEKNEGDFCKPKEGESKQNKKEQDKHQKRVKSALIRKSKKNAKMVANGKFMSARISLLILIIILQGLLLPLRVLHFKIILHF</sequence>
<feature type="compositionally biased region" description="Basic and acidic residues" evidence="9">
    <location>
        <begin position="30"/>
        <end position="51"/>
    </location>
</feature>
<dbReference type="GO" id="GO:0005886">
    <property type="term" value="C:plasma membrane"/>
    <property type="evidence" value="ECO:0007669"/>
    <property type="project" value="UniProtKB-SubCell"/>
</dbReference>
<comment type="function">
    <text evidence="1">VSG forms a coat on the surface of the parasite. The trypanosome evades the immune response of the host by expressing a series of antigenically distinct VSGs from an estimated 1000 VSG genes.</text>
</comment>
<dbReference type="InterPro" id="IPR025932">
    <property type="entry name" value="Trypano_VSG_B_N_dom"/>
</dbReference>
<keyword evidence="3" id="KW-1003">Cell membrane</keyword>
<feature type="region of interest" description="Disordered" evidence="9">
    <location>
        <begin position="1"/>
        <end position="97"/>
    </location>
</feature>
<proteinExistence type="predicted"/>
<evidence type="ECO:0000256" key="1">
    <source>
        <dbReference type="ARBA" id="ARBA00002523"/>
    </source>
</evidence>
<feature type="transmembrane region" description="Helical" evidence="10">
    <location>
        <begin position="374"/>
        <end position="393"/>
    </location>
</feature>
<dbReference type="EMBL" id="KC611742">
    <property type="protein sequence ID" value="AGH59173.1"/>
    <property type="molecule type" value="Genomic_DNA"/>
</dbReference>
<feature type="region of interest" description="Disordered" evidence="9">
    <location>
        <begin position="320"/>
        <end position="351"/>
    </location>
</feature>
<evidence type="ECO:0000313" key="12">
    <source>
        <dbReference type="EMBL" id="AGH59173.1"/>
    </source>
</evidence>
<keyword evidence="4" id="KW-0336">GPI-anchor</keyword>
<feature type="compositionally biased region" description="Basic and acidic residues" evidence="9">
    <location>
        <begin position="320"/>
        <end position="344"/>
    </location>
</feature>
<feature type="compositionally biased region" description="Basic and acidic residues" evidence="9">
    <location>
        <begin position="84"/>
        <end position="93"/>
    </location>
</feature>
<feature type="compositionally biased region" description="Polar residues" evidence="9">
    <location>
        <begin position="52"/>
        <end position="68"/>
    </location>
</feature>
<evidence type="ECO:0000256" key="7">
    <source>
        <dbReference type="ARBA" id="ARBA00023180"/>
    </source>
</evidence>
<keyword evidence="6 10" id="KW-0472">Membrane</keyword>
<feature type="domain" description="Trypanosome variant surface glycoprotein B-type N-terminal" evidence="11">
    <location>
        <begin position="103"/>
        <end position="266"/>
    </location>
</feature>
<evidence type="ECO:0000256" key="8">
    <source>
        <dbReference type="ARBA" id="ARBA00023288"/>
    </source>
</evidence>
<accession>M4SS73</accession>
<evidence type="ECO:0000256" key="2">
    <source>
        <dbReference type="ARBA" id="ARBA00004609"/>
    </source>
</evidence>
<keyword evidence="10" id="KW-1133">Transmembrane helix</keyword>
<evidence type="ECO:0000256" key="9">
    <source>
        <dbReference type="SAM" id="MobiDB-lite"/>
    </source>
</evidence>
<protein>
    <submittedName>
        <fullName evidence="12">Variant surface glycoprotein 3129</fullName>
    </submittedName>
</protein>
<evidence type="ECO:0000256" key="6">
    <source>
        <dbReference type="ARBA" id="ARBA00023136"/>
    </source>
</evidence>
<organism evidence="12">
    <name type="scientific">Trypanosoma brucei</name>
    <dbReference type="NCBI Taxonomy" id="5691"/>
    <lineage>
        <taxon>Eukaryota</taxon>
        <taxon>Discoba</taxon>
        <taxon>Euglenozoa</taxon>
        <taxon>Kinetoplastea</taxon>
        <taxon>Metakinetoplastina</taxon>
        <taxon>Trypanosomatida</taxon>
        <taxon>Trypanosomatidae</taxon>
        <taxon>Trypanosoma</taxon>
    </lineage>
</organism>
<dbReference type="VEuPathDB" id="TriTrypDB:Tb427_000606800"/>
<comment type="subcellular location">
    <subcellularLocation>
        <location evidence="2">Cell membrane</location>
        <topology evidence="2">Lipid-anchor</topology>
        <topology evidence="2">GPI-anchor</topology>
    </subcellularLocation>
</comment>
<keyword evidence="5" id="KW-0732">Signal</keyword>
<dbReference type="Pfam" id="PF13206">
    <property type="entry name" value="VSG_B"/>
    <property type="match status" value="1"/>
</dbReference>
<dbReference type="GO" id="GO:0098552">
    <property type="term" value="C:side of membrane"/>
    <property type="evidence" value="ECO:0007669"/>
    <property type="project" value="UniProtKB-KW"/>
</dbReference>
<feature type="non-terminal residue" evidence="12">
    <location>
        <position position="1"/>
    </location>
</feature>
<feature type="compositionally biased region" description="Polar residues" evidence="9">
    <location>
        <begin position="7"/>
        <end position="17"/>
    </location>
</feature>
<keyword evidence="10" id="KW-0812">Transmembrane</keyword>
<evidence type="ECO:0000256" key="4">
    <source>
        <dbReference type="ARBA" id="ARBA00022622"/>
    </source>
</evidence>
<reference evidence="12" key="1">
    <citation type="submission" date="2013-02" db="EMBL/GenBank/DDBJ databases">
        <authorList>
            <person name="Cross G.A.M."/>
            <person name="Kim H.-S."/>
            <person name="Wickstead B."/>
        </authorList>
    </citation>
    <scope>NUCLEOTIDE SEQUENCE</scope>
    <source>
        <strain evidence="12">Lister 427</strain>
    </source>
</reference>
<keyword evidence="8" id="KW-0449">Lipoprotein</keyword>
<keyword evidence="7" id="KW-0325">Glycoprotein</keyword>